<feature type="non-terminal residue" evidence="1">
    <location>
        <position position="1"/>
    </location>
</feature>
<dbReference type="Proteomes" id="UP000270094">
    <property type="component" value="Unassembled WGS sequence"/>
</dbReference>
<organism evidence="1 2">
    <name type="scientific">Strongylus vulgaris</name>
    <name type="common">Blood worm</name>
    <dbReference type="NCBI Taxonomy" id="40348"/>
    <lineage>
        <taxon>Eukaryota</taxon>
        <taxon>Metazoa</taxon>
        <taxon>Ecdysozoa</taxon>
        <taxon>Nematoda</taxon>
        <taxon>Chromadorea</taxon>
        <taxon>Rhabditida</taxon>
        <taxon>Rhabditina</taxon>
        <taxon>Rhabditomorpha</taxon>
        <taxon>Strongyloidea</taxon>
        <taxon>Strongylidae</taxon>
        <taxon>Strongylus</taxon>
    </lineage>
</organism>
<protein>
    <submittedName>
        <fullName evidence="1">Uncharacterized protein</fullName>
    </submittedName>
</protein>
<accession>A0A3P7LAW1</accession>
<sequence length="122" mass="13667">RQTLPRIRYDGLIEYSTPPVTDSSFDVSESELGDEENLDLNWILHAGEAAPNRPISPLSMVAGVTKAYMNLKPDRGLPWDSGKDATCLVTMDRMKSDDQIVLRRDDANGELIPMSYRSFCSM</sequence>
<evidence type="ECO:0000313" key="2">
    <source>
        <dbReference type="Proteomes" id="UP000270094"/>
    </source>
</evidence>
<reference evidence="1 2" key="1">
    <citation type="submission" date="2018-11" db="EMBL/GenBank/DDBJ databases">
        <authorList>
            <consortium name="Pathogen Informatics"/>
        </authorList>
    </citation>
    <scope>NUCLEOTIDE SEQUENCE [LARGE SCALE GENOMIC DNA]</scope>
</reference>
<keyword evidence="2" id="KW-1185">Reference proteome</keyword>
<name>A0A3P7LAW1_STRVU</name>
<proteinExistence type="predicted"/>
<dbReference type="EMBL" id="UYYB01106660">
    <property type="protein sequence ID" value="VDM79875.1"/>
    <property type="molecule type" value="Genomic_DNA"/>
</dbReference>
<dbReference type="AlphaFoldDB" id="A0A3P7LAW1"/>
<gene>
    <name evidence="1" type="ORF">SVUK_LOCUS14873</name>
</gene>
<evidence type="ECO:0000313" key="1">
    <source>
        <dbReference type="EMBL" id="VDM79875.1"/>
    </source>
</evidence>
<dbReference type="OrthoDB" id="5870094at2759"/>